<accession>A0ABW9ZRR1</accession>
<evidence type="ECO:0000313" key="4">
    <source>
        <dbReference type="EMBL" id="NCI49644.1"/>
    </source>
</evidence>
<dbReference type="PANTHER" id="PTHR44591">
    <property type="entry name" value="STRESS RESPONSE REGULATOR PROTEIN 1"/>
    <property type="match status" value="1"/>
</dbReference>
<dbReference type="EMBL" id="JAACJS010000011">
    <property type="protein sequence ID" value="NCI49644.1"/>
    <property type="molecule type" value="Genomic_DNA"/>
</dbReference>
<name>A0ABW9ZRR1_9BACT</name>
<dbReference type="InterPro" id="IPR001789">
    <property type="entry name" value="Sig_transdc_resp-reg_receiver"/>
</dbReference>
<evidence type="ECO:0000256" key="1">
    <source>
        <dbReference type="ARBA" id="ARBA00022553"/>
    </source>
</evidence>
<comment type="caution">
    <text evidence="4">The sequence shown here is derived from an EMBL/GenBank/DDBJ whole genome shotgun (WGS) entry which is preliminary data.</text>
</comment>
<organism evidence="4 5">
    <name type="scientific">Sediminibacterium roseum</name>
    <dbReference type="NCBI Taxonomy" id="1978412"/>
    <lineage>
        <taxon>Bacteria</taxon>
        <taxon>Pseudomonadati</taxon>
        <taxon>Bacteroidota</taxon>
        <taxon>Chitinophagia</taxon>
        <taxon>Chitinophagales</taxon>
        <taxon>Chitinophagaceae</taxon>
        <taxon>Sediminibacterium</taxon>
    </lineage>
</organism>
<feature type="domain" description="Response regulatory" evidence="3">
    <location>
        <begin position="4"/>
        <end position="122"/>
    </location>
</feature>
<dbReference type="InterPro" id="IPR011006">
    <property type="entry name" value="CheY-like_superfamily"/>
</dbReference>
<keyword evidence="1 2" id="KW-0597">Phosphoprotein</keyword>
<reference evidence="4 5" key="1">
    <citation type="submission" date="2020-01" db="EMBL/GenBank/DDBJ databases">
        <title>Genome analysis.</title>
        <authorList>
            <person name="Wu S."/>
            <person name="Wang G."/>
        </authorList>
    </citation>
    <scope>NUCLEOTIDE SEQUENCE [LARGE SCALE GENOMIC DNA]</scope>
    <source>
        <strain evidence="4 5">SYL130</strain>
    </source>
</reference>
<proteinExistence type="predicted"/>
<dbReference type="PROSITE" id="PS50110">
    <property type="entry name" value="RESPONSE_REGULATORY"/>
    <property type="match status" value="1"/>
</dbReference>
<evidence type="ECO:0000259" key="3">
    <source>
        <dbReference type="PROSITE" id="PS50110"/>
    </source>
</evidence>
<dbReference type="SUPFAM" id="SSF52172">
    <property type="entry name" value="CheY-like"/>
    <property type="match status" value="1"/>
</dbReference>
<dbReference type="Pfam" id="PF00072">
    <property type="entry name" value="Response_reg"/>
    <property type="match status" value="1"/>
</dbReference>
<dbReference type="Gene3D" id="3.40.50.2300">
    <property type="match status" value="1"/>
</dbReference>
<keyword evidence="5" id="KW-1185">Reference proteome</keyword>
<evidence type="ECO:0000313" key="5">
    <source>
        <dbReference type="Proteomes" id="UP000753802"/>
    </source>
</evidence>
<protein>
    <submittedName>
        <fullName evidence="4">Response regulator</fullName>
    </submittedName>
</protein>
<dbReference type="SMART" id="SM00448">
    <property type="entry name" value="REC"/>
    <property type="match status" value="1"/>
</dbReference>
<evidence type="ECO:0000256" key="2">
    <source>
        <dbReference type="PROSITE-ProRule" id="PRU00169"/>
    </source>
</evidence>
<dbReference type="Proteomes" id="UP000753802">
    <property type="component" value="Unassembled WGS sequence"/>
</dbReference>
<dbReference type="RefSeq" id="WP_161817956.1">
    <property type="nucleotide sequence ID" value="NZ_JAACJS010000011.1"/>
</dbReference>
<feature type="modified residue" description="4-aspartylphosphate" evidence="2">
    <location>
        <position position="55"/>
    </location>
</feature>
<dbReference type="PANTHER" id="PTHR44591:SF3">
    <property type="entry name" value="RESPONSE REGULATORY DOMAIN-CONTAINING PROTEIN"/>
    <property type="match status" value="1"/>
</dbReference>
<gene>
    <name evidence="4" type="ORF">GWC95_06910</name>
</gene>
<dbReference type="InterPro" id="IPR050595">
    <property type="entry name" value="Bact_response_regulator"/>
</dbReference>
<sequence>MQKHILLIDDDPDEIDIFIDAFRDAGLDYKYDAAPNALEGLKFLRETKPDYIVLDYKMPKMNGLECLVEIKKMPSLEDVPVVMYSSSLDEEIIETAQILGVSGCVVKPFDMRMLPSLLQPYLK</sequence>